<keyword evidence="3" id="KW-1185">Reference proteome</keyword>
<feature type="region of interest" description="Disordered" evidence="1">
    <location>
        <begin position="1"/>
        <end position="23"/>
    </location>
</feature>
<accession>A0ABT6CBF9</accession>
<evidence type="ECO:0008006" key="4">
    <source>
        <dbReference type="Google" id="ProtNLM"/>
    </source>
</evidence>
<feature type="non-terminal residue" evidence="2">
    <location>
        <position position="1"/>
    </location>
</feature>
<proteinExistence type="predicted"/>
<organism evidence="2 3">
    <name type="scientific">Luteipulveratus flavus</name>
    <dbReference type="NCBI Taxonomy" id="3031728"/>
    <lineage>
        <taxon>Bacteria</taxon>
        <taxon>Bacillati</taxon>
        <taxon>Actinomycetota</taxon>
        <taxon>Actinomycetes</taxon>
        <taxon>Micrococcales</taxon>
        <taxon>Dermacoccaceae</taxon>
        <taxon>Luteipulveratus</taxon>
    </lineage>
</organism>
<dbReference type="RefSeq" id="WP_277193321.1">
    <property type="nucleotide sequence ID" value="NZ_JAROAV010000049.1"/>
</dbReference>
<gene>
    <name evidence="2" type="ORF">P4R38_17720</name>
</gene>
<name>A0ABT6CBF9_9MICO</name>
<evidence type="ECO:0000313" key="3">
    <source>
        <dbReference type="Proteomes" id="UP001528912"/>
    </source>
</evidence>
<reference evidence="2 3" key="1">
    <citation type="submission" date="2023-03" db="EMBL/GenBank/DDBJ databases">
        <title>YIM 133296 draft genome.</title>
        <authorList>
            <person name="Xiong L."/>
        </authorList>
    </citation>
    <scope>NUCLEOTIDE SEQUENCE [LARGE SCALE GENOMIC DNA]</scope>
    <source>
        <strain evidence="2 3">YIM 133296</strain>
    </source>
</reference>
<evidence type="ECO:0000313" key="2">
    <source>
        <dbReference type="EMBL" id="MDF8266091.1"/>
    </source>
</evidence>
<sequence>EHDELHDRAPPLAPTPSSQQQSRLLDLRDEKRRQAPTVTYVQQEGDSTFREAWDRAVDDAGRRVVLDGLIRRVRVRKGRPGRRTREQLLERIEVEWQPRTGEWFDHGAG</sequence>
<evidence type="ECO:0000256" key="1">
    <source>
        <dbReference type="SAM" id="MobiDB-lite"/>
    </source>
</evidence>
<dbReference type="EMBL" id="JAROAV010000049">
    <property type="protein sequence ID" value="MDF8266091.1"/>
    <property type="molecule type" value="Genomic_DNA"/>
</dbReference>
<comment type="caution">
    <text evidence="2">The sequence shown here is derived from an EMBL/GenBank/DDBJ whole genome shotgun (WGS) entry which is preliminary data.</text>
</comment>
<protein>
    <recommendedName>
        <fullName evidence="4">Transposase</fullName>
    </recommendedName>
</protein>
<dbReference type="Proteomes" id="UP001528912">
    <property type="component" value="Unassembled WGS sequence"/>
</dbReference>